<dbReference type="SUPFAM" id="SSF51445">
    <property type="entry name" value="(Trans)glycosidases"/>
    <property type="match status" value="1"/>
</dbReference>
<keyword evidence="5" id="KW-0808">Transferase</keyword>
<dbReference type="InterPro" id="IPR028974">
    <property type="entry name" value="TSP_type-3_rpt"/>
</dbReference>
<dbReference type="GO" id="GO:0004553">
    <property type="term" value="F:hydrolase activity, hydrolyzing O-glycosyl compounds"/>
    <property type="evidence" value="ECO:0007669"/>
    <property type="project" value="InterPro"/>
</dbReference>
<dbReference type="InterPro" id="IPR006048">
    <property type="entry name" value="A-amylase/branching_C"/>
</dbReference>
<dbReference type="SUPFAM" id="SSF103647">
    <property type="entry name" value="TSP type-3 repeat"/>
    <property type="match status" value="1"/>
</dbReference>
<dbReference type="Gene3D" id="2.60.40.1180">
    <property type="entry name" value="Golgi alpha-mannosidase II"/>
    <property type="match status" value="1"/>
</dbReference>
<feature type="domain" description="Glycosyl hydrolase family 13 catalytic" evidence="7">
    <location>
        <begin position="117"/>
        <end position="462"/>
    </location>
</feature>
<sequence>MGSTPYADASGTGVTFRVWAPNATSVAVRGSFNGYSSTANFLIKEAGGLGLWSGDIPTARAGDQYKYYLSGSLWKRDPRGRKVVNSSDNTIVYDPNAFNWASDARLPVNTSNLVIYEMHVGAFYDPTPASGGPGKFADAITKLDHLAELGINAVELMPVMEFAGDNSWGYNPADPYAVENTGYGGPDGLKSFVKAAHQRGIRVLLDVVHNHYGPSDLDLWTFDNGASPSIYFYTAANICCTQWGGRPNYSTEGVRSFIIGSFRQWLDEYHVDGFRWDAVGAMRYYDPGHVGIPEADSLIQYINSTAIHSDHPGAISIAEDQSSGMNFDGEWNRSFGDLLIGEMVKSTDSSRDVVGLFNGMNASGFSRVLYDESHDLVGNLNGAGAQRLPYRIQSTDPTGYFARKRSMLAAAVVLTTPGIPMLFMGQEMLETQQFGDSNPLHWENTTNYPTVVQFYRDLIHLRRNLDGVSLGLTGPNITSHVVDNTAKLLAFHRWGAGPNDQVMIVMNFSNKVLTNYSITGFPANGTWYVNLNSDWTLYGNDFGNMGSSLIQVSAGNGQITIGPYSVQVLSRQALPLLDSDGDGLLNGWEQLHFGDPISAVASADDDGDGVDNLHEQAADTDPKSANSVLKFTGIQAGNGQITLTWKGGQSVRQVLKQASQLNGPWNAIYTNNPPTAITNTFTVPMPPSSSSIFRIELAP</sequence>
<evidence type="ECO:0000256" key="6">
    <source>
        <dbReference type="ARBA" id="ARBA00023277"/>
    </source>
</evidence>
<evidence type="ECO:0000256" key="3">
    <source>
        <dbReference type="ARBA" id="ARBA00009000"/>
    </source>
</evidence>
<comment type="caution">
    <text evidence="8">The sequence shown here is derived from an EMBL/GenBank/DDBJ whole genome shotgun (WGS) entry which is preliminary data.</text>
</comment>
<dbReference type="Gene3D" id="2.60.40.10">
    <property type="entry name" value="Immunoglobulins"/>
    <property type="match status" value="1"/>
</dbReference>
<dbReference type="SMART" id="SM00642">
    <property type="entry name" value="Aamy"/>
    <property type="match status" value="1"/>
</dbReference>
<evidence type="ECO:0000259" key="7">
    <source>
        <dbReference type="SMART" id="SM00642"/>
    </source>
</evidence>
<dbReference type="InterPro" id="IPR044143">
    <property type="entry name" value="GlgB_N_E_set_prok"/>
</dbReference>
<dbReference type="CDD" id="cd02855">
    <property type="entry name" value="E_set_GBE_prok_N"/>
    <property type="match status" value="1"/>
</dbReference>
<proteinExistence type="inferred from homology"/>
<evidence type="ECO:0000256" key="5">
    <source>
        <dbReference type="ARBA" id="ARBA00022679"/>
    </source>
</evidence>
<evidence type="ECO:0000256" key="4">
    <source>
        <dbReference type="ARBA" id="ARBA00012541"/>
    </source>
</evidence>
<comment type="function">
    <text evidence="2">Catalyzes the formation of the alpha-1,6-glucosidic linkages in glycogen by scission of a 1,4-alpha-linked oligosaccharide from growing alpha-1,4-glucan chains and the subsequent attachment of the oligosaccharide to the alpha-1,6 position.</text>
</comment>
<dbReference type="STRING" id="320771.Cflav_PD1478"/>
<comment type="catalytic activity">
    <reaction evidence="1">
        <text>Transfers a segment of a (1-&gt;4)-alpha-D-glucan chain to a primary hydroxy group in a similar glucan chain.</text>
        <dbReference type="EC" id="2.4.1.18"/>
    </reaction>
</comment>
<dbReference type="InterPro" id="IPR014756">
    <property type="entry name" value="Ig_E-set"/>
</dbReference>
<dbReference type="PANTHER" id="PTHR43651:SF11">
    <property type="entry name" value="MALTO-OLIGOSYLTREHALOSE TREHALOHYDROLASE"/>
    <property type="match status" value="1"/>
</dbReference>
<evidence type="ECO:0000256" key="2">
    <source>
        <dbReference type="ARBA" id="ARBA00002953"/>
    </source>
</evidence>
<dbReference type="EC" id="2.4.1.18" evidence="4"/>
<dbReference type="GO" id="GO:0005975">
    <property type="term" value="P:carbohydrate metabolic process"/>
    <property type="evidence" value="ECO:0007669"/>
    <property type="project" value="InterPro"/>
</dbReference>
<evidence type="ECO:0000313" key="9">
    <source>
        <dbReference type="Proteomes" id="UP000003688"/>
    </source>
</evidence>
<gene>
    <name evidence="8" type="ORF">Cflav_PD1478</name>
</gene>
<keyword evidence="9" id="KW-1185">Reference proteome</keyword>
<dbReference type="AlphaFoldDB" id="B9XPV3"/>
<dbReference type="InterPro" id="IPR017853">
    <property type="entry name" value="GH"/>
</dbReference>
<dbReference type="SUPFAM" id="SSF51011">
    <property type="entry name" value="Glycosyl hydrolase domain"/>
    <property type="match status" value="1"/>
</dbReference>
<dbReference type="GO" id="GO:0003844">
    <property type="term" value="F:1,4-alpha-glucan branching enzyme activity"/>
    <property type="evidence" value="ECO:0007669"/>
    <property type="project" value="UniProtKB-EC"/>
</dbReference>
<dbReference type="InterPro" id="IPR013780">
    <property type="entry name" value="Glyco_hydro_b"/>
</dbReference>
<evidence type="ECO:0000256" key="1">
    <source>
        <dbReference type="ARBA" id="ARBA00000826"/>
    </source>
</evidence>
<name>B9XPV3_PEDPL</name>
<dbReference type="Proteomes" id="UP000003688">
    <property type="component" value="Unassembled WGS sequence"/>
</dbReference>
<dbReference type="SUPFAM" id="SSF81296">
    <property type="entry name" value="E set domains"/>
    <property type="match status" value="1"/>
</dbReference>
<dbReference type="InterPro" id="IPR006047">
    <property type="entry name" value="GH13_cat_dom"/>
</dbReference>
<dbReference type="InterPro" id="IPR004193">
    <property type="entry name" value="Glyco_hydro_13_N"/>
</dbReference>
<dbReference type="EMBL" id="ABOX02000049">
    <property type="protein sequence ID" value="EEF58134.1"/>
    <property type="molecule type" value="Genomic_DNA"/>
</dbReference>
<organism evidence="8 9">
    <name type="scientific">Pedosphaera parvula (strain Ellin514)</name>
    <dbReference type="NCBI Taxonomy" id="320771"/>
    <lineage>
        <taxon>Bacteria</taxon>
        <taxon>Pseudomonadati</taxon>
        <taxon>Verrucomicrobiota</taxon>
        <taxon>Pedosphaerae</taxon>
        <taxon>Pedosphaerales</taxon>
        <taxon>Pedosphaeraceae</taxon>
        <taxon>Pedosphaera</taxon>
    </lineage>
</organism>
<dbReference type="Pfam" id="PF02806">
    <property type="entry name" value="Alpha-amylase_C"/>
    <property type="match status" value="1"/>
</dbReference>
<dbReference type="Pfam" id="PF00128">
    <property type="entry name" value="Alpha-amylase"/>
    <property type="match status" value="1"/>
</dbReference>
<dbReference type="Pfam" id="PF02922">
    <property type="entry name" value="CBM_48"/>
    <property type="match status" value="1"/>
</dbReference>
<dbReference type="Gene3D" id="3.20.20.80">
    <property type="entry name" value="Glycosidases"/>
    <property type="match status" value="1"/>
</dbReference>
<dbReference type="CDD" id="cd11325">
    <property type="entry name" value="AmyAc_GTHase"/>
    <property type="match status" value="1"/>
</dbReference>
<dbReference type="GO" id="GO:0005509">
    <property type="term" value="F:calcium ion binding"/>
    <property type="evidence" value="ECO:0007669"/>
    <property type="project" value="InterPro"/>
</dbReference>
<reference evidence="8 9" key="1">
    <citation type="journal article" date="2011" name="J. Bacteriol.">
        <title>Genome sequence of 'Pedosphaera parvula' Ellin514, an aerobic Verrucomicrobial isolate from pasture soil.</title>
        <authorList>
            <person name="Kant R."/>
            <person name="van Passel M.W."/>
            <person name="Sangwan P."/>
            <person name="Palva A."/>
            <person name="Lucas S."/>
            <person name="Copeland A."/>
            <person name="Lapidus A."/>
            <person name="Glavina Del Rio T."/>
            <person name="Dalin E."/>
            <person name="Tice H."/>
            <person name="Bruce D."/>
            <person name="Goodwin L."/>
            <person name="Pitluck S."/>
            <person name="Chertkov O."/>
            <person name="Larimer F.W."/>
            <person name="Land M.L."/>
            <person name="Hauser L."/>
            <person name="Brettin T.S."/>
            <person name="Detter J.C."/>
            <person name="Han S."/>
            <person name="de Vos W.M."/>
            <person name="Janssen P.H."/>
            <person name="Smidt H."/>
        </authorList>
    </citation>
    <scope>NUCLEOTIDE SEQUENCE [LARGE SCALE GENOMIC DNA]</scope>
    <source>
        <strain evidence="8 9">Ellin514</strain>
    </source>
</reference>
<comment type="similarity">
    <text evidence="3">Belongs to the glycosyl hydrolase 13 family. GlgB subfamily.</text>
</comment>
<dbReference type="PANTHER" id="PTHR43651">
    <property type="entry name" value="1,4-ALPHA-GLUCAN-BRANCHING ENZYME"/>
    <property type="match status" value="1"/>
</dbReference>
<keyword evidence="6" id="KW-0119">Carbohydrate metabolism</keyword>
<protein>
    <recommendedName>
        <fullName evidence="4">1,4-alpha-glucan branching enzyme</fullName>
        <ecNumber evidence="4">2.4.1.18</ecNumber>
    </recommendedName>
</protein>
<dbReference type="InterPro" id="IPR013783">
    <property type="entry name" value="Ig-like_fold"/>
</dbReference>
<evidence type="ECO:0000313" key="8">
    <source>
        <dbReference type="EMBL" id="EEF58134.1"/>
    </source>
</evidence>
<accession>B9XPV3</accession>